<sequence length="393" mass="44017">MRIDWQGARDVKAVYGPLIEGELNSSVIERDRTSTPISHDLISKFAQLGLYKYHLPKSWCGLGQGYAAWGQVLEKIGYLSVDASFPFLISVRMSFITALLALERDDVNDQYINDLVEGRRGGAFAYTENADAFTFTSCAVRDKDIDYFVLNGVKEIVTGAETADVFMVFVRSNTLDVQVFLVRADDPGVVVLPRIMLGCRSTGISSLSLNNVRLHKSRLLVASDGLSFAQRYFLNCRRSLQTTLFLGRARAVIEAAVDYVHRTVRNQQRLIDFQHVQAVVGEMYILLESARAFVYHALLRQDLGASDPYWDPVSSSAKYQAVEAVNKIVSMALSITGGWGYTENSGLGRAQRDFASLIAGADPQEKLKVDLGIYKIHELEMQEQRKYQQELKE</sequence>
<dbReference type="Gene3D" id="1.20.140.10">
    <property type="entry name" value="Butyryl-CoA Dehydrogenase, subunit A, domain 3"/>
    <property type="match status" value="1"/>
</dbReference>
<evidence type="ECO:0000313" key="10">
    <source>
        <dbReference type="Proteomes" id="UP000809529"/>
    </source>
</evidence>
<comment type="caution">
    <text evidence="9">The sequence shown here is derived from an EMBL/GenBank/DDBJ whole genome shotgun (WGS) entry which is preliminary data.</text>
</comment>
<keyword evidence="4 5" id="KW-0274">FAD</keyword>
<dbReference type="Pfam" id="PF00441">
    <property type="entry name" value="Acyl-CoA_dh_1"/>
    <property type="match status" value="1"/>
</dbReference>
<keyword evidence="5" id="KW-0560">Oxidoreductase</keyword>
<comment type="similarity">
    <text evidence="2 5">Belongs to the acyl-CoA dehydrogenase family.</text>
</comment>
<dbReference type="SUPFAM" id="SSF47203">
    <property type="entry name" value="Acyl-CoA dehydrogenase C-terminal domain-like"/>
    <property type="match status" value="1"/>
</dbReference>
<evidence type="ECO:0000256" key="3">
    <source>
        <dbReference type="ARBA" id="ARBA00022630"/>
    </source>
</evidence>
<dbReference type="EMBL" id="JAAEBW010000005">
    <property type="protein sequence ID" value="MBM1195774.1"/>
    <property type="molecule type" value="Genomic_DNA"/>
</dbReference>
<dbReference type="Gene3D" id="1.10.540.10">
    <property type="entry name" value="Acyl-CoA dehydrogenase/oxidase, N-terminal domain"/>
    <property type="match status" value="1"/>
</dbReference>
<dbReference type="RefSeq" id="WP_203302921.1">
    <property type="nucleotide sequence ID" value="NZ_JAAEBW010000005.1"/>
</dbReference>
<organism evidence="9 10">
    <name type="scientific">Pseudomonas weihenstephanensis</name>
    <dbReference type="NCBI Taxonomy" id="1608994"/>
    <lineage>
        <taxon>Bacteria</taxon>
        <taxon>Pseudomonadati</taxon>
        <taxon>Pseudomonadota</taxon>
        <taxon>Gammaproteobacteria</taxon>
        <taxon>Pseudomonadales</taxon>
        <taxon>Pseudomonadaceae</taxon>
        <taxon>Pseudomonas</taxon>
    </lineage>
</organism>
<dbReference type="InterPro" id="IPR037069">
    <property type="entry name" value="AcylCoA_DH/ox_N_sf"/>
</dbReference>
<evidence type="ECO:0000259" key="8">
    <source>
        <dbReference type="Pfam" id="PF02771"/>
    </source>
</evidence>
<dbReference type="InterPro" id="IPR036250">
    <property type="entry name" value="AcylCo_DH-like_C"/>
</dbReference>
<dbReference type="Proteomes" id="UP000809529">
    <property type="component" value="Unassembled WGS sequence"/>
</dbReference>
<accession>A0ABS1ZH41</accession>
<feature type="domain" description="Acyl-CoA dehydrogenase/oxidase N-terminal" evidence="8">
    <location>
        <begin position="20"/>
        <end position="118"/>
    </location>
</feature>
<name>A0ABS1ZH41_9PSED</name>
<dbReference type="SUPFAM" id="SSF56645">
    <property type="entry name" value="Acyl-CoA dehydrogenase NM domain-like"/>
    <property type="match status" value="1"/>
</dbReference>
<evidence type="ECO:0000313" key="9">
    <source>
        <dbReference type="EMBL" id="MBM1195774.1"/>
    </source>
</evidence>
<evidence type="ECO:0000256" key="4">
    <source>
        <dbReference type="ARBA" id="ARBA00022827"/>
    </source>
</evidence>
<dbReference type="CDD" id="cd00567">
    <property type="entry name" value="ACAD"/>
    <property type="match status" value="1"/>
</dbReference>
<dbReference type="InterPro" id="IPR009075">
    <property type="entry name" value="AcylCo_DH/oxidase_C"/>
</dbReference>
<protein>
    <submittedName>
        <fullName evidence="9">Acyl-CoA/acyl-ACP dehydrogenase</fullName>
    </submittedName>
</protein>
<dbReference type="Pfam" id="PF02771">
    <property type="entry name" value="Acyl-CoA_dh_N"/>
    <property type="match status" value="1"/>
</dbReference>
<dbReference type="Gene3D" id="2.40.110.10">
    <property type="entry name" value="Butyryl-CoA Dehydrogenase, subunit A, domain 2"/>
    <property type="match status" value="1"/>
</dbReference>
<gene>
    <name evidence="9" type="ORF">GYN02_11410</name>
</gene>
<dbReference type="InterPro" id="IPR013786">
    <property type="entry name" value="AcylCoA_DH/ox_N"/>
</dbReference>
<evidence type="ECO:0000259" key="7">
    <source>
        <dbReference type="Pfam" id="PF02770"/>
    </source>
</evidence>
<reference evidence="9 10" key="1">
    <citation type="submission" date="2020-01" db="EMBL/GenBank/DDBJ databases">
        <title>Comparative genomics of meat spoilage bacteria.</title>
        <authorList>
            <person name="Hilgarth M."/>
            <person name="Vogel R.F."/>
        </authorList>
    </citation>
    <scope>NUCLEOTIDE SEQUENCE [LARGE SCALE GENOMIC DNA]</scope>
    <source>
        <strain evidence="9 10">TMW2.2077</strain>
    </source>
</reference>
<feature type="domain" description="Acyl-CoA dehydrogenase/oxidase C-terminal" evidence="6">
    <location>
        <begin position="224"/>
        <end position="354"/>
    </location>
</feature>
<feature type="domain" description="Acyl-CoA oxidase/dehydrogenase middle" evidence="7">
    <location>
        <begin position="123"/>
        <end position="212"/>
    </location>
</feature>
<keyword evidence="3 5" id="KW-0285">Flavoprotein</keyword>
<dbReference type="InterPro" id="IPR006091">
    <property type="entry name" value="Acyl-CoA_Oxase/DH_mid-dom"/>
</dbReference>
<dbReference type="InterPro" id="IPR009100">
    <property type="entry name" value="AcylCoA_DH/oxidase_NM_dom_sf"/>
</dbReference>
<evidence type="ECO:0000256" key="1">
    <source>
        <dbReference type="ARBA" id="ARBA00001974"/>
    </source>
</evidence>
<proteinExistence type="inferred from homology"/>
<keyword evidence="10" id="KW-1185">Reference proteome</keyword>
<evidence type="ECO:0000259" key="6">
    <source>
        <dbReference type="Pfam" id="PF00441"/>
    </source>
</evidence>
<dbReference type="InterPro" id="IPR046373">
    <property type="entry name" value="Acyl-CoA_Oxase/DH_mid-dom_sf"/>
</dbReference>
<evidence type="ECO:0000256" key="2">
    <source>
        <dbReference type="ARBA" id="ARBA00009347"/>
    </source>
</evidence>
<comment type="cofactor">
    <cofactor evidence="1 5">
        <name>FAD</name>
        <dbReference type="ChEBI" id="CHEBI:57692"/>
    </cofactor>
</comment>
<dbReference type="PANTHER" id="PTHR43884:SF19">
    <property type="entry name" value="ACYL-COA DEHYDROGENASE FADE4-RELATED"/>
    <property type="match status" value="1"/>
</dbReference>
<dbReference type="PANTHER" id="PTHR43884">
    <property type="entry name" value="ACYL-COA DEHYDROGENASE"/>
    <property type="match status" value="1"/>
</dbReference>
<evidence type="ECO:0000256" key="5">
    <source>
        <dbReference type="RuleBase" id="RU362125"/>
    </source>
</evidence>
<dbReference type="Pfam" id="PF02770">
    <property type="entry name" value="Acyl-CoA_dh_M"/>
    <property type="match status" value="1"/>
</dbReference>